<name>A0A918CBD6_9DEIO</name>
<keyword evidence="2" id="KW-1185">Reference proteome</keyword>
<proteinExistence type="predicted"/>
<dbReference type="AlphaFoldDB" id="A0A918CBD6"/>
<comment type="caution">
    <text evidence="1">The sequence shown here is derived from an EMBL/GenBank/DDBJ whole genome shotgun (WGS) entry which is preliminary data.</text>
</comment>
<dbReference type="EMBL" id="BMQL01000015">
    <property type="protein sequence ID" value="GGR12718.1"/>
    <property type="molecule type" value="Genomic_DNA"/>
</dbReference>
<evidence type="ECO:0000313" key="1">
    <source>
        <dbReference type="EMBL" id="GGR12718.1"/>
    </source>
</evidence>
<reference evidence="1" key="1">
    <citation type="journal article" date="2014" name="Int. J. Syst. Evol. Microbiol.">
        <title>Complete genome sequence of Corynebacterium casei LMG S-19264T (=DSM 44701T), isolated from a smear-ripened cheese.</title>
        <authorList>
            <consortium name="US DOE Joint Genome Institute (JGI-PGF)"/>
            <person name="Walter F."/>
            <person name="Albersmeier A."/>
            <person name="Kalinowski J."/>
            <person name="Ruckert C."/>
        </authorList>
    </citation>
    <scope>NUCLEOTIDE SEQUENCE</scope>
    <source>
        <strain evidence="1">JCM 31311</strain>
    </source>
</reference>
<evidence type="ECO:0000313" key="2">
    <source>
        <dbReference type="Proteomes" id="UP000603865"/>
    </source>
</evidence>
<dbReference type="Proteomes" id="UP000603865">
    <property type="component" value="Unassembled WGS sequence"/>
</dbReference>
<accession>A0A918CBD6</accession>
<sequence length="123" mass="14206">MLMPDDRIVTVDVIPEWYWLTAERIVAHVESFMKGDIMVFSYFTCEEEDDGTLFHTVYSLPDAPGEWTVIARSRTLREAQEKQANIRAAWWIGADDQRLPNPEDDFQVPLLGFTVPRHPLAPD</sequence>
<reference evidence="1" key="2">
    <citation type="submission" date="2020-09" db="EMBL/GenBank/DDBJ databases">
        <authorList>
            <person name="Sun Q."/>
            <person name="Ohkuma M."/>
        </authorList>
    </citation>
    <scope>NUCLEOTIDE SEQUENCE</scope>
    <source>
        <strain evidence="1">JCM 31311</strain>
    </source>
</reference>
<gene>
    <name evidence="1" type="ORF">GCM10008957_27050</name>
</gene>
<protein>
    <submittedName>
        <fullName evidence="1">Uncharacterized protein</fullName>
    </submittedName>
</protein>
<organism evidence="1 2">
    <name type="scientific">Deinococcus ruber</name>
    <dbReference type="NCBI Taxonomy" id="1848197"/>
    <lineage>
        <taxon>Bacteria</taxon>
        <taxon>Thermotogati</taxon>
        <taxon>Deinococcota</taxon>
        <taxon>Deinococci</taxon>
        <taxon>Deinococcales</taxon>
        <taxon>Deinococcaceae</taxon>
        <taxon>Deinococcus</taxon>
    </lineage>
</organism>